<dbReference type="Gene3D" id="3.20.20.70">
    <property type="entry name" value="Aldolase class I"/>
    <property type="match status" value="1"/>
</dbReference>
<accession>A0ABD1QI87</accession>
<comment type="catalytic activity">
    <reaction evidence="7">
        <text>alpha-D-galactosyl-(1-&gt;3)-1D-myo-inositol + sucrose = raffinose + myo-inositol</text>
        <dbReference type="Rhea" id="RHEA:20161"/>
        <dbReference type="ChEBI" id="CHEBI:16634"/>
        <dbReference type="ChEBI" id="CHEBI:17268"/>
        <dbReference type="ChEBI" id="CHEBI:17505"/>
        <dbReference type="ChEBI" id="CHEBI:17992"/>
        <dbReference type="EC" id="2.4.1.82"/>
    </reaction>
</comment>
<dbReference type="EMBL" id="JBFOLK010000011">
    <property type="protein sequence ID" value="KAL2475945.1"/>
    <property type="molecule type" value="Genomic_DNA"/>
</dbReference>
<keyword evidence="3 8" id="KW-0328">Glycosyltransferase</keyword>
<dbReference type="Proteomes" id="UP001604336">
    <property type="component" value="Unassembled WGS sequence"/>
</dbReference>
<evidence type="ECO:0000256" key="6">
    <source>
        <dbReference type="ARBA" id="ARBA00025404"/>
    </source>
</evidence>
<keyword evidence="9" id="KW-1185">Reference proteome</keyword>
<gene>
    <name evidence="8" type="ORF">Adt_36681</name>
</gene>
<dbReference type="PANTHER" id="PTHR31268">
    <property type="match status" value="1"/>
</dbReference>
<dbReference type="InterPro" id="IPR017853">
    <property type="entry name" value="GH"/>
</dbReference>
<dbReference type="GO" id="GO:0047274">
    <property type="term" value="F:galactinol-sucrose galactosyltransferase activity"/>
    <property type="evidence" value="ECO:0007669"/>
    <property type="project" value="UniProtKB-EC"/>
</dbReference>
<evidence type="ECO:0000256" key="4">
    <source>
        <dbReference type="ARBA" id="ARBA00022679"/>
    </source>
</evidence>
<dbReference type="EC" id="2.4.1.82" evidence="2"/>
<evidence type="ECO:0000256" key="1">
    <source>
        <dbReference type="ARBA" id="ARBA00007240"/>
    </source>
</evidence>
<dbReference type="Pfam" id="PF05691">
    <property type="entry name" value="Raffinose_syn"/>
    <property type="match status" value="1"/>
</dbReference>
<organism evidence="8 9">
    <name type="scientific">Abeliophyllum distichum</name>
    <dbReference type="NCBI Taxonomy" id="126358"/>
    <lineage>
        <taxon>Eukaryota</taxon>
        <taxon>Viridiplantae</taxon>
        <taxon>Streptophyta</taxon>
        <taxon>Embryophyta</taxon>
        <taxon>Tracheophyta</taxon>
        <taxon>Spermatophyta</taxon>
        <taxon>Magnoliopsida</taxon>
        <taxon>eudicotyledons</taxon>
        <taxon>Gunneridae</taxon>
        <taxon>Pentapetalae</taxon>
        <taxon>asterids</taxon>
        <taxon>lamiids</taxon>
        <taxon>Lamiales</taxon>
        <taxon>Oleaceae</taxon>
        <taxon>Forsythieae</taxon>
        <taxon>Abeliophyllum</taxon>
    </lineage>
</organism>
<dbReference type="InterPro" id="IPR008811">
    <property type="entry name" value="Glycosyl_hydrolases_36"/>
</dbReference>
<evidence type="ECO:0000313" key="9">
    <source>
        <dbReference type="Proteomes" id="UP001604336"/>
    </source>
</evidence>
<dbReference type="SUPFAM" id="SSF51445">
    <property type="entry name" value="(Trans)glycosidases"/>
    <property type="match status" value="1"/>
</dbReference>
<keyword evidence="4" id="KW-0808">Transferase</keyword>
<proteinExistence type="inferred from homology"/>
<comment type="function">
    <text evidence="6">Transglycosidase operating by a ping-pong reaction mechanism. Involved in the synthesis of raffinose, a major soluble carbohydrate in seeds, roots and tubers.</text>
</comment>
<reference evidence="9" key="1">
    <citation type="submission" date="2024-07" db="EMBL/GenBank/DDBJ databases">
        <title>Two chromosome-level genome assemblies of Korean endemic species Abeliophyllum distichum and Forsythia ovata (Oleaceae).</title>
        <authorList>
            <person name="Jang H."/>
        </authorList>
    </citation>
    <scope>NUCLEOTIDE SEQUENCE [LARGE SCALE GENOMIC DNA]</scope>
</reference>
<dbReference type="PANTHER" id="PTHR31268:SF29">
    <property type="entry name" value="GALACTINOL--SUCROSE GALACTOSYLTRANSFERASE 1-RELATED"/>
    <property type="match status" value="1"/>
</dbReference>
<protein>
    <recommendedName>
        <fullName evidence="2">galactinol--sucrose galactosyltransferase</fullName>
        <ecNumber evidence="2">2.4.1.82</ecNumber>
    </recommendedName>
</protein>
<evidence type="ECO:0000256" key="2">
    <source>
        <dbReference type="ARBA" id="ARBA00012708"/>
    </source>
</evidence>
<dbReference type="FunFam" id="3.20.20.70:FF:000129">
    <property type="entry name" value="Probable galactinol--sucrose galactosyltransferase 1"/>
    <property type="match status" value="1"/>
</dbReference>
<comment type="caution">
    <text evidence="8">The sequence shown here is derived from an EMBL/GenBank/DDBJ whole genome shotgun (WGS) entry which is preliminary data.</text>
</comment>
<dbReference type="InterPro" id="IPR013785">
    <property type="entry name" value="Aldolase_TIM"/>
</dbReference>
<evidence type="ECO:0000256" key="5">
    <source>
        <dbReference type="ARBA" id="ARBA00023277"/>
    </source>
</evidence>
<evidence type="ECO:0000313" key="8">
    <source>
        <dbReference type="EMBL" id="KAL2475945.1"/>
    </source>
</evidence>
<evidence type="ECO:0000256" key="7">
    <source>
        <dbReference type="ARBA" id="ARBA00049426"/>
    </source>
</evidence>
<keyword evidence="5" id="KW-0119">Carbohydrate metabolism</keyword>
<comment type="similarity">
    <text evidence="1">Belongs to the glycosyl hydrolases 36 family.</text>
</comment>
<name>A0ABD1QI87_9LAMI</name>
<evidence type="ECO:0000256" key="3">
    <source>
        <dbReference type="ARBA" id="ARBA00022676"/>
    </source>
</evidence>
<dbReference type="AlphaFoldDB" id="A0ABD1QI87"/>
<sequence>MTVGAGISVADGKLKVLGNSILSDVHDNIFVTPATGEYLTNGAFIGVQTDRIGSRNVFPIGKLEGLRFMCVFRFQMWWMTQRMGTSGRDIPFETQFLIVEGRDDSHFDGKGEEQSASYVVFLPILEGDFRAVLQGNANNELEICLESGDPAVQEFEGSHLVLVAAGSEPFDVITNAVKTVERHLQTFCHRDKKKMPDMLNWFGWCTWDAFYTDVTSEGVKQGLESFKKGGILPKFIIIDDGWQSVGMDPTSVEAKADNTANFANRLTNIKENHKFQKDGKDGQRVDDPTMGIRHIVAEIKDKYSIKYAYVWHALTGYWGGVKPGVAGMEHYESKISYPVSSPGVQSNEPCETLNSIIKNGLGLVNPDKVYDFFNELHSYLASAGIDGVKVDVQNILETLGAGRGGRVKLARKYHQALEASISRNFLDNGIISCMSHNTDGLYSAKRTAVIRASDDFWPRNPASHTIHIASVAYNTVFLGEFMQPDWDMFHSVHPMAEYHGAARAVGGCAIYVSDKPGKHDFNLLKKLVLPDGSTLRAKFPGRPTRDCLFSDPARDGKSLLKIWNLNDFTGVVGVFNCQGAGWCRVEKKNLIHDEKPGTITGIIRAKDVDYLSRVSGDRWQGDAILYSHLQGDLVYLPNNTSLPITLKAREYEVFTVGPVKEMSDGVTFAPIGLIKMFNSGGAIKELDYEPEQTGNVCMKVRGCGLFGAYSSVRPKRITVDSEEVEFEYEVATGFIKFALRIPEQELYLWRVMIEL</sequence>